<proteinExistence type="predicted"/>
<dbReference type="InterPro" id="IPR001296">
    <property type="entry name" value="Glyco_trans_1"/>
</dbReference>
<dbReference type="EMBL" id="RAHH01000002">
    <property type="protein sequence ID" value="RJT47022.1"/>
    <property type="molecule type" value="Genomic_DNA"/>
</dbReference>
<dbReference type="Proteomes" id="UP000284908">
    <property type="component" value="Unassembled WGS sequence"/>
</dbReference>
<dbReference type="Gene3D" id="3.40.50.2000">
    <property type="entry name" value="Glycogen Phosphorylase B"/>
    <property type="match status" value="2"/>
</dbReference>
<feature type="domain" description="Glycosyl transferase family 1" evidence="2">
    <location>
        <begin position="191"/>
        <end position="343"/>
    </location>
</feature>
<reference evidence="3 4" key="1">
    <citation type="submission" date="2018-09" db="EMBL/GenBank/DDBJ databases">
        <authorList>
            <person name="Le Fleche-Mateos A."/>
        </authorList>
    </citation>
    <scope>NUCLEOTIDE SEQUENCE [LARGE SCALE GENOMIC DNA]</scope>
    <source>
        <strain evidence="3 4">DSM 27399</strain>
    </source>
</reference>
<keyword evidence="4" id="KW-1185">Reference proteome</keyword>
<evidence type="ECO:0000313" key="4">
    <source>
        <dbReference type="Proteomes" id="UP000284908"/>
    </source>
</evidence>
<dbReference type="OrthoDB" id="9775208at2"/>
<evidence type="ECO:0000313" key="3">
    <source>
        <dbReference type="EMBL" id="RJT47022.1"/>
    </source>
</evidence>
<dbReference type="PANTHER" id="PTHR46401">
    <property type="entry name" value="GLYCOSYLTRANSFERASE WBBK-RELATED"/>
    <property type="match status" value="1"/>
</dbReference>
<gene>
    <name evidence="3" type="ORF">D6C13_01255</name>
</gene>
<name>A0A419NE50_9GAMM</name>
<sequence length="375" mass="43688">MGKLKLVISAVNFTHGGPYTILKETLKAASELEHIEVVALVNNSDELKLSFPKIKFIDFPEPKKSWLARIRFEYFSCRKLSKELRATHWFCLHDMTANVVTKYRFVYCHNPAPFYHSITLREVFLEPSFFIFKMLYSKFYGFNIKKNDAVFVQQHWLANEFKRIYQLKKIVVSRPEFEVKAPPNSSLKTSESKNTFSDNDKIIIFYPAVSRVFKNFEIILDVAQMMISDHRVEFRVTFDGRENKYSKLLLEKYGALSNVKFLGYLSKKDMTIQYKESDILCFPSKLETWGLPISEAKMHGLWILAADLPYAHETLGVYPKKTFFDPKNSDALHNAILSFLSCRLPEIHHDDVLDCQCTEEIIGFNALISYIVDFK</sequence>
<evidence type="ECO:0000259" key="2">
    <source>
        <dbReference type="Pfam" id="PF00534"/>
    </source>
</evidence>
<dbReference type="GO" id="GO:0009103">
    <property type="term" value="P:lipopolysaccharide biosynthetic process"/>
    <property type="evidence" value="ECO:0007669"/>
    <property type="project" value="TreeGrafter"/>
</dbReference>
<accession>A0A419NE50</accession>
<dbReference type="RefSeq" id="WP_120131038.1">
    <property type="nucleotide sequence ID" value="NZ_RAHH01000002.1"/>
</dbReference>
<dbReference type="PANTHER" id="PTHR46401:SF2">
    <property type="entry name" value="GLYCOSYLTRANSFERASE WBBK-RELATED"/>
    <property type="match status" value="1"/>
</dbReference>
<protein>
    <submittedName>
        <fullName evidence="3">Glycosyltransferase</fullName>
    </submittedName>
</protein>
<dbReference type="AlphaFoldDB" id="A0A419NE50"/>
<dbReference type="Pfam" id="PF00534">
    <property type="entry name" value="Glycos_transf_1"/>
    <property type="match status" value="1"/>
</dbReference>
<dbReference type="GO" id="GO:0016757">
    <property type="term" value="F:glycosyltransferase activity"/>
    <property type="evidence" value="ECO:0007669"/>
    <property type="project" value="InterPro"/>
</dbReference>
<keyword evidence="1 3" id="KW-0808">Transferase</keyword>
<organism evidence="3 4">
    <name type="scientific">Rahnella woolbedingensis</name>
    <dbReference type="NCBI Taxonomy" id="1510574"/>
    <lineage>
        <taxon>Bacteria</taxon>
        <taxon>Pseudomonadati</taxon>
        <taxon>Pseudomonadota</taxon>
        <taxon>Gammaproteobacteria</taxon>
        <taxon>Enterobacterales</taxon>
        <taxon>Yersiniaceae</taxon>
        <taxon>Rahnella</taxon>
    </lineage>
</organism>
<evidence type="ECO:0000256" key="1">
    <source>
        <dbReference type="ARBA" id="ARBA00022679"/>
    </source>
</evidence>
<comment type="caution">
    <text evidence="3">The sequence shown here is derived from an EMBL/GenBank/DDBJ whole genome shotgun (WGS) entry which is preliminary data.</text>
</comment>
<dbReference type="SUPFAM" id="SSF53756">
    <property type="entry name" value="UDP-Glycosyltransferase/glycogen phosphorylase"/>
    <property type="match status" value="1"/>
</dbReference>